<organism evidence="2 3">
    <name type="scientific">Rhypophila decipiens</name>
    <dbReference type="NCBI Taxonomy" id="261697"/>
    <lineage>
        <taxon>Eukaryota</taxon>
        <taxon>Fungi</taxon>
        <taxon>Dikarya</taxon>
        <taxon>Ascomycota</taxon>
        <taxon>Pezizomycotina</taxon>
        <taxon>Sordariomycetes</taxon>
        <taxon>Sordariomycetidae</taxon>
        <taxon>Sordariales</taxon>
        <taxon>Naviculisporaceae</taxon>
        <taxon>Rhypophila</taxon>
    </lineage>
</organism>
<dbReference type="EMBL" id="MU858058">
    <property type="protein sequence ID" value="KAK4217712.1"/>
    <property type="molecule type" value="Genomic_DNA"/>
</dbReference>
<comment type="caution">
    <text evidence="2">The sequence shown here is derived from an EMBL/GenBank/DDBJ whole genome shotgun (WGS) entry which is preliminary data.</text>
</comment>
<proteinExistence type="predicted"/>
<feature type="signal peptide" evidence="1">
    <location>
        <begin position="1"/>
        <end position="20"/>
    </location>
</feature>
<keyword evidence="1" id="KW-0732">Signal</keyword>
<sequence>MLSSTLLLQAVVGLAGLGVAAPYYHMQPRVVVPQTYYEVINARVSSVIDKTAVTDVKCIDSKANIVFHDMNAAILSICGGIAGDITHCRGRPEETTGKVGSALFKLKAGNPGAKINISKGHWEQCQRAARDACPTGSMSGTCIGGATSGNVAFTLTNP</sequence>
<gene>
    <name evidence="2" type="ORF">QBC37DRAFT_40975</name>
</gene>
<dbReference type="AlphaFoldDB" id="A0AAN6YJB7"/>
<keyword evidence="3" id="KW-1185">Reference proteome</keyword>
<evidence type="ECO:0000313" key="2">
    <source>
        <dbReference type="EMBL" id="KAK4217712.1"/>
    </source>
</evidence>
<evidence type="ECO:0000256" key="1">
    <source>
        <dbReference type="SAM" id="SignalP"/>
    </source>
</evidence>
<evidence type="ECO:0000313" key="3">
    <source>
        <dbReference type="Proteomes" id="UP001301769"/>
    </source>
</evidence>
<reference evidence="2" key="2">
    <citation type="submission" date="2023-05" db="EMBL/GenBank/DDBJ databases">
        <authorList>
            <consortium name="Lawrence Berkeley National Laboratory"/>
            <person name="Steindorff A."/>
            <person name="Hensen N."/>
            <person name="Bonometti L."/>
            <person name="Westerberg I."/>
            <person name="Brannstrom I.O."/>
            <person name="Guillou S."/>
            <person name="Cros-Aarteil S."/>
            <person name="Calhoun S."/>
            <person name="Haridas S."/>
            <person name="Kuo A."/>
            <person name="Mondo S."/>
            <person name="Pangilinan J."/>
            <person name="Riley R."/>
            <person name="Labutti K."/>
            <person name="Andreopoulos B."/>
            <person name="Lipzen A."/>
            <person name="Chen C."/>
            <person name="Yanf M."/>
            <person name="Daum C."/>
            <person name="Ng V."/>
            <person name="Clum A."/>
            <person name="Ohm R."/>
            <person name="Martin F."/>
            <person name="Silar P."/>
            <person name="Natvig D."/>
            <person name="Lalanne C."/>
            <person name="Gautier V."/>
            <person name="Ament-Velasquez S.L."/>
            <person name="Kruys A."/>
            <person name="Hutchinson M.I."/>
            <person name="Powell A.J."/>
            <person name="Barry K."/>
            <person name="Miller A.N."/>
            <person name="Grigoriev I.V."/>
            <person name="Debuchy R."/>
            <person name="Gladieux P."/>
            <person name="Thoren M.H."/>
            <person name="Johannesson H."/>
        </authorList>
    </citation>
    <scope>NUCLEOTIDE SEQUENCE</scope>
    <source>
        <strain evidence="2">PSN293</strain>
    </source>
</reference>
<feature type="chain" id="PRO_5042997210" evidence="1">
    <location>
        <begin position="21"/>
        <end position="158"/>
    </location>
</feature>
<protein>
    <submittedName>
        <fullName evidence="2">Uncharacterized protein</fullName>
    </submittedName>
</protein>
<reference evidence="2" key="1">
    <citation type="journal article" date="2023" name="Mol. Phylogenet. Evol.">
        <title>Genome-scale phylogeny and comparative genomics of the fungal order Sordariales.</title>
        <authorList>
            <person name="Hensen N."/>
            <person name="Bonometti L."/>
            <person name="Westerberg I."/>
            <person name="Brannstrom I.O."/>
            <person name="Guillou S."/>
            <person name="Cros-Aarteil S."/>
            <person name="Calhoun S."/>
            <person name="Haridas S."/>
            <person name="Kuo A."/>
            <person name="Mondo S."/>
            <person name="Pangilinan J."/>
            <person name="Riley R."/>
            <person name="LaButti K."/>
            <person name="Andreopoulos B."/>
            <person name="Lipzen A."/>
            <person name="Chen C."/>
            <person name="Yan M."/>
            <person name="Daum C."/>
            <person name="Ng V."/>
            <person name="Clum A."/>
            <person name="Steindorff A."/>
            <person name="Ohm R.A."/>
            <person name="Martin F."/>
            <person name="Silar P."/>
            <person name="Natvig D.O."/>
            <person name="Lalanne C."/>
            <person name="Gautier V."/>
            <person name="Ament-Velasquez S.L."/>
            <person name="Kruys A."/>
            <person name="Hutchinson M.I."/>
            <person name="Powell A.J."/>
            <person name="Barry K."/>
            <person name="Miller A.N."/>
            <person name="Grigoriev I.V."/>
            <person name="Debuchy R."/>
            <person name="Gladieux P."/>
            <person name="Hiltunen Thoren M."/>
            <person name="Johannesson H."/>
        </authorList>
    </citation>
    <scope>NUCLEOTIDE SEQUENCE</scope>
    <source>
        <strain evidence="2">PSN293</strain>
    </source>
</reference>
<name>A0AAN6YJB7_9PEZI</name>
<accession>A0AAN6YJB7</accession>
<dbReference type="Proteomes" id="UP001301769">
    <property type="component" value="Unassembled WGS sequence"/>
</dbReference>